<protein>
    <submittedName>
        <fullName evidence="1">Glutaconate CoA-transferase subunit B</fullName>
    </submittedName>
</protein>
<dbReference type="EMBL" id="FQZU01000062">
    <property type="protein sequence ID" value="SHL35226.1"/>
    <property type="molecule type" value="Genomic_DNA"/>
</dbReference>
<dbReference type="PANTHER" id="PTHR43293">
    <property type="entry name" value="ACETATE COA-TRANSFERASE YDIF"/>
    <property type="match status" value="1"/>
</dbReference>
<evidence type="ECO:0000313" key="1">
    <source>
        <dbReference type="EMBL" id="SHL35226.1"/>
    </source>
</evidence>
<organism evidence="1 2">
    <name type="scientific">Desulfatibacillum alkenivorans DSM 16219</name>
    <dbReference type="NCBI Taxonomy" id="1121393"/>
    <lineage>
        <taxon>Bacteria</taxon>
        <taxon>Pseudomonadati</taxon>
        <taxon>Thermodesulfobacteriota</taxon>
        <taxon>Desulfobacteria</taxon>
        <taxon>Desulfobacterales</taxon>
        <taxon>Desulfatibacillaceae</taxon>
        <taxon>Desulfatibacillum</taxon>
    </lineage>
</organism>
<dbReference type="InterPro" id="IPR004165">
    <property type="entry name" value="CoA_trans_fam_I"/>
</dbReference>
<dbReference type="RefSeq" id="WP_073479026.1">
    <property type="nucleotide sequence ID" value="NZ_FQZU01000062.1"/>
</dbReference>
<dbReference type="Gene3D" id="3.40.1080.10">
    <property type="entry name" value="Glutaconate Coenzyme A-transferase"/>
    <property type="match status" value="1"/>
</dbReference>
<sequence>MNDFSGDYIKPELMACCGAREIQDNNVVIVGTGFPTMSANIAKHTHAPSAVLMQESGVIDAQPKRPALSVGDPCLNPGAAMIGGLVDIMGMLLQAGHVDVGFLSGSQVDRFGNINTTVIGPYESPKTRLPGSGGANPIGCLARKTLIIALHDKRRLANKVDFITTPGYIDGPGAREKWGMPENTGPHVLITNKAVLRFDKDTKEAYLASYHPGSTIEEIRDNTPWDLQVSDSVHETLPPTEEELRALREKLDPFRMISIYEKKGYV</sequence>
<dbReference type="Proteomes" id="UP000183994">
    <property type="component" value="Unassembled WGS sequence"/>
</dbReference>
<name>A0A1M6ZXT1_9BACT</name>
<dbReference type="PANTHER" id="PTHR43293:SF3">
    <property type="entry name" value="CHOLESTEROL RING-CLEAVING HYDROLASE IPDB SUBUNIT"/>
    <property type="match status" value="1"/>
</dbReference>
<proteinExistence type="predicted"/>
<dbReference type="AlphaFoldDB" id="A0A1M6ZXT1"/>
<dbReference type="OrthoDB" id="9813111at2"/>
<accession>A0A1M6ZXT1</accession>
<keyword evidence="2" id="KW-1185">Reference proteome</keyword>
<dbReference type="InterPro" id="IPR037171">
    <property type="entry name" value="NagB/RpiA_transferase-like"/>
</dbReference>
<dbReference type="Pfam" id="PF01144">
    <property type="entry name" value="CoA_trans"/>
    <property type="match status" value="1"/>
</dbReference>
<evidence type="ECO:0000313" key="2">
    <source>
        <dbReference type="Proteomes" id="UP000183994"/>
    </source>
</evidence>
<dbReference type="STRING" id="1121393.SAMN02745216_05055"/>
<dbReference type="SMART" id="SM00882">
    <property type="entry name" value="CoA_trans"/>
    <property type="match status" value="1"/>
</dbReference>
<dbReference type="GO" id="GO:0008410">
    <property type="term" value="F:CoA-transferase activity"/>
    <property type="evidence" value="ECO:0007669"/>
    <property type="project" value="InterPro"/>
</dbReference>
<reference evidence="2" key="1">
    <citation type="submission" date="2016-11" db="EMBL/GenBank/DDBJ databases">
        <authorList>
            <person name="Varghese N."/>
            <person name="Submissions S."/>
        </authorList>
    </citation>
    <scope>NUCLEOTIDE SEQUENCE [LARGE SCALE GENOMIC DNA]</scope>
    <source>
        <strain evidence="2">DSM 16219</strain>
    </source>
</reference>
<keyword evidence="1" id="KW-0808">Transferase</keyword>
<dbReference type="SUPFAM" id="SSF100950">
    <property type="entry name" value="NagB/RpiA/CoA transferase-like"/>
    <property type="match status" value="1"/>
</dbReference>
<gene>
    <name evidence="1" type="ORF">SAMN02745216_05055</name>
</gene>